<evidence type="ECO:0000256" key="2">
    <source>
        <dbReference type="ARBA" id="ARBA00023239"/>
    </source>
</evidence>
<dbReference type="GO" id="GO:0016829">
    <property type="term" value="F:lyase activity"/>
    <property type="evidence" value="ECO:0007669"/>
    <property type="project" value="UniProtKB-KW"/>
</dbReference>
<dbReference type="InterPro" id="IPR018376">
    <property type="entry name" value="Enoyl-CoA_hyd/isom_CS"/>
</dbReference>
<name>A0A9X0QWP6_9PROT</name>
<dbReference type="SUPFAM" id="SSF52096">
    <property type="entry name" value="ClpP/crotonase"/>
    <property type="match status" value="1"/>
</dbReference>
<dbReference type="CDD" id="cd06558">
    <property type="entry name" value="crotonase-like"/>
    <property type="match status" value="1"/>
</dbReference>
<evidence type="ECO:0000256" key="3">
    <source>
        <dbReference type="RuleBase" id="RU003707"/>
    </source>
</evidence>
<proteinExistence type="inferred from homology"/>
<dbReference type="AlphaFoldDB" id="A0A9X0QWP6"/>
<dbReference type="InterPro" id="IPR029045">
    <property type="entry name" value="ClpP/crotonase-like_dom_sf"/>
</dbReference>
<dbReference type="EMBL" id="JACOMF010000006">
    <property type="protein sequence ID" value="MBC4015290.1"/>
    <property type="molecule type" value="Genomic_DNA"/>
</dbReference>
<comment type="similarity">
    <text evidence="1 3">Belongs to the enoyl-CoA hydratase/isomerase family.</text>
</comment>
<evidence type="ECO:0000313" key="5">
    <source>
        <dbReference type="Proteomes" id="UP000600101"/>
    </source>
</evidence>
<gene>
    <name evidence="4" type="ORF">H7965_08115</name>
</gene>
<accession>A0A9X0QWP6</accession>
<dbReference type="Gene3D" id="3.90.226.10">
    <property type="entry name" value="2-enoyl-CoA Hydratase, Chain A, domain 1"/>
    <property type="match status" value="1"/>
</dbReference>
<dbReference type="InterPro" id="IPR014748">
    <property type="entry name" value="Enoyl-CoA_hydra_C"/>
</dbReference>
<evidence type="ECO:0000313" key="4">
    <source>
        <dbReference type="EMBL" id="MBC4015290.1"/>
    </source>
</evidence>
<evidence type="ECO:0000256" key="1">
    <source>
        <dbReference type="ARBA" id="ARBA00005254"/>
    </source>
</evidence>
<dbReference type="GO" id="GO:0006635">
    <property type="term" value="P:fatty acid beta-oxidation"/>
    <property type="evidence" value="ECO:0007669"/>
    <property type="project" value="TreeGrafter"/>
</dbReference>
<dbReference type="PANTHER" id="PTHR11941:SF54">
    <property type="entry name" value="ENOYL-COA HYDRATASE, MITOCHONDRIAL"/>
    <property type="match status" value="1"/>
</dbReference>
<dbReference type="Pfam" id="PF00378">
    <property type="entry name" value="ECH_1"/>
    <property type="match status" value="1"/>
</dbReference>
<dbReference type="InterPro" id="IPR001753">
    <property type="entry name" value="Enoyl-CoA_hydra/iso"/>
</dbReference>
<comment type="caution">
    <text evidence="4">The sequence shown here is derived from an EMBL/GenBank/DDBJ whole genome shotgun (WGS) entry which is preliminary data.</text>
</comment>
<dbReference type="PROSITE" id="PS00166">
    <property type="entry name" value="ENOYL_COA_HYDRATASE"/>
    <property type="match status" value="1"/>
</dbReference>
<dbReference type="Gene3D" id="1.10.12.10">
    <property type="entry name" value="Lyase 2-enoyl-coa Hydratase, Chain A, domain 2"/>
    <property type="match status" value="1"/>
</dbReference>
<keyword evidence="2" id="KW-0456">Lyase</keyword>
<dbReference type="Proteomes" id="UP000600101">
    <property type="component" value="Unassembled WGS sequence"/>
</dbReference>
<organism evidence="4 5">
    <name type="scientific">Siccirubricoccus deserti</name>
    <dbReference type="NCBI Taxonomy" id="2013562"/>
    <lineage>
        <taxon>Bacteria</taxon>
        <taxon>Pseudomonadati</taxon>
        <taxon>Pseudomonadota</taxon>
        <taxon>Alphaproteobacteria</taxon>
        <taxon>Acetobacterales</taxon>
        <taxon>Roseomonadaceae</taxon>
        <taxon>Siccirubricoccus</taxon>
    </lineage>
</organism>
<keyword evidence="5" id="KW-1185">Reference proteome</keyword>
<protein>
    <submittedName>
        <fullName evidence="4">Enoyl-CoA hydratase/isomerase family protein</fullName>
    </submittedName>
</protein>
<sequence length="260" mass="26641">MMDGIELRRDASGVVTVSLTRPEKRNAVSLAMWRALGPLYRALGADPAVRAVILTGAGHHFCAGADISEFAAVRSTLADIAAYEEAADGATAAIRDCPKPTIAAVSGYGVGGGCGLALACDLRVGDATTRMGIPAARRGVVYGALDTGLLLRAVGLSAAKLILYSARLLPAADCLRLGLLNEVAPAAALPAAEALAAEIAANAPLSVAGAKRVLEVMAAGDEAARAAEIHAIVERAATSDDYREASRSFVEKRAPVFRGH</sequence>
<reference evidence="4" key="1">
    <citation type="submission" date="2020-08" db="EMBL/GenBank/DDBJ databases">
        <authorList>
            <person name="Hu Y."/>
            <person name="Nguyen S.V."/>
            <person name="Li F."/>
            <person name="Fanning S."/>
        </authorList>
    </citation>
    <scope>NUCLEOTIDE SEQUENCE</scope>
    <source>
        <strain evidence="4">SYSU D8009</strain>
    </source>
</reference>
<dbReference type="PANTHER" id="PTHR11941">
    <property type="entry name" value="ENOYL-COA HYDRATASE-RELATED"/>
    <property type="match status" value="1"/>
</dbReference>